<feature type="non-terminal residue" evidence="5">
    <location>
        <position position="1"/>
    </location>
</feature>
<dbReference type="CDD" id="cd09076">
    <property type="entry name" value="L1-EN"/>
    <property type="match status" value="1"/>
</dbReference>
<feature type="coiled-coil region" evidence="1">
    <location>
        <begin position="1068"/>
        <end position="1121"/>
    </location>
</feature>
<sequence length="1508" mass="173059">PTEPARTTGAKRTSSTNIQTARDGSQPYTKPPKGANQNPKDQESEEGHPPLHPSKLKKKTRLRNQEKPKPETLEETTGQSRNRRAPDTNEGCESNTQTPEAYGMEQDEPHPAHVPNSGGYTQEELYMPEHNYNMSWDGTHRKTAPMSEDEDMYVKEYSPSERKRDNRPRNDDPFLTETPTKPSSNPNLFRNMSAPYTQNPHATHGRHNTRTPIPSKGKNRQEPQEQSDEDSDEEMQGPGPKTRETEWATSQRPALTQFPNLDRLAALNRMKNERSQKKAEEETSNPFIEIPEESREVMINDETLYEAISMDTLTRWSKANKIGIIAVVYGARPQLNGYMTSKAISITVKLELRRTFPEETAAPEICQPTLKDSYEYSNYIPAFPFYVTNITEKQALHLLDIGIRATQEHAVMFFPTRSSIPKQIFCLQHYNEEPTDEGRTKVEEMVKDCIRGHLETKVKAYIEEYYEKILYRPHETVDEIFEAMMATIKAKSFVIRNDTKSRPIFSINMDPPTVNPSTHDELLAILRSIEYSSYKGIASILPTFNCNGPELANKERRKSAQTARGKTPETQQHRHPLARPQPGLPKSGTFVLIPQSTPQLTTAQQSAHGVWDKTHLLRNLVAIWASNATTTNKQNQNPPDEVAEHGTRSLLPEARGSELSTAQPASNDHNGEIGSRSPKNQIRRQQPQNRDIHTATQEQRQLPETRPQTPTHQNNNNTPATPNTPGQRKKRKRKPHRRSTRTRAYMKIGTLNMNGGGSRATEGKWENINQIVRDEHLDVLVLQETHLTTEKMIDLCTRYPRLYIINTHDPEQTNAKGVAIVLNKHRTRWREIHATEIAEGRAVLVEVPWKQNESIKILGVYAPNETDLQEEYWNKMSEFFEKDKSISPDIMMGDLNIVENKIDRHPPHRDATAATESLHNFRMEHNLQDSWRHKNPDKLEYTYTQFQNKKPKSLSRIDRIYLNRDKVENCYAWESKYTGIKTDHKLVTVKIENPSMPFIGKGRWAMPNSVIKNEQLTSSIKEAGRLAHEEAKTNTQEIQKIHGAFKKKIQNQIREYMRVAIPKLHRLRDQKQKEIKELLTRAERLQQGEESNEYPHLMASAASKEEELREISAQIHHKKRDEIAAKFWKEGEVIGKAWINVNKEIEPRDTIYRLKKPGTNPPEYVTKSEEMAELAKEYHDKLQSAGLTGTENETRWEEESCLNKIKSALSQTEKELMDEELTTGDIIRAIKDLPNGKAPGLDGLTTELYKKLIEDHERESKNEDENEGNTPAFNIAEYLKLIFNDIARNGPHQESDFAEGWMCPLYKKNDRTEVENYRPITVLNTDYKIMTRALTTKLGQVAPSIIHPDQAGFMKEPLAELIRTSELQGFKIDEDGEIKVSLFADDTTVYLTKDNDIKDLFEILEKWCEESGAKFNKNKTKIIPMGKRKYRETLRTNRKMGEGHEEINKDIKIAEEGQPTRVLGTWHSYKMGKRTPDARREKANSGHVCTRNDTISSKSTRNVRTSGN</sequence>
<feature type="compositionally biased region" description="Polar residues" evidence="2">
    <location>
        <begin position="10"/>
        <end position="28"/>
    </location>
</feature>
<dbReference type="SUPFAM" id="SSF56219">
    <property type="entry name" value="DNase I-like"/>
    <property type="match status" value="1"/>
</dbReference>
<feature type="compositionally biased region" description="Polar residues" evidence="2">
    <location>
        <begin position="560"/>
        <end position="570"/>
    </location>
</feature>
<feature type="compositionally biased region" description="Polar residues" evidence="2">
    <location>
        <begin position="1491"/>
        <end position="1508"/>
    </location>
</feature>
<evidence type="ECO:0000313" key="6">
    <source>
        <dbReference type="Proteomes" id="UP000284842"/>
    </source>
</evidence>
<dbReference type="Proteomes" id="UP000284842">
    <property type="component" value="Unassembled WGS sequence"/>
</dbReference>
<dbReference type="OrthoDB" id="2799478at2759"/>
<evidence type="ECO:0000256" key="1">
    <source>
        <dbReference type="SAM" id="Coils"/>
    </source>
</evidence>
<feature type="domain" description="Endonuclease/exonuclease/phosphatase" evidence="4">
    <location>
        <begin position="749"/>
        <end position="970"/>
    </location>
</feature>
<reference evidence="5 6" key="1">
    <citation type="journal article" date="2018" name="Evol. Lett.">
        <title>Horizontal gene cluster transfer increased hallucinogenic mushroom diversity.</title>
        <authorList>
            <person name="Reynolds H.T."/>
            <person name="Vijayakumar V."/>
            <person name="Gluck-Thaler E."/>
            <person name="Korotkin H.B."/>
            <person name="Matheny P.B."/>
            <person name="Slot J.C."/>
        </authorList>
    </citation>
    <scope>NUCLEOTIDE SEQUENCE [LARGE SCALE GENOMIC DNA]</scope>
    <source>
        <strain evidence="5 6">2629</strain>
    </source>
</reference>
<dbReference type="InterPro" id="IPR000477">
    <property type="entry name" value="RT_dom"/>
</dbReference>
<dbReference type="InterPro" id="IPR043502">
    <property type="entry name" value="DNA/RNA_pol_sf"/>
</dbReference>
<feature type="region of interest" description="Disordered" evidence="2">
    <location>
        <begin position="1473"/>
        <end position="1508"/>
    </location>
</feature>
<feature type="compositionally biased region" description="Basic residues" evidence="2">
    <location>
        <begin position="727"/>
        <end position="741"/>
    </location>
</feature>
<feature type="domain" description="Reverse transcriptase" evidence="3">
    <location>
        <begin position="1371"/>
        <end position="1423"/>
    </location>
</feature>
<feature type="compositionally biased region" description="Basic and acidic residues" evidence="2">
    <location>
        <begin position="152"/>
        <end position="172"/>
    </location>
</feature>
<keyword evidence="6" id="KW-1185">Reference proteome</keyword>
<feature type="compositionally biased region" description="Polar residues" evidence="2">
    <location>
        <begin position="677"/>
        <end position="702"/>
    </location>
</feature>
<evidence type="ECO:0000259" key="3">
    <source>
        <dbReference type="Pfam" id="PF00078"/>
    </source>
</evidence>
<keyword evidence="1" id="KW-0175">Coiled coil</keyword>
<organism evidence="5 6">
    <name type="scientific">Panaeolus cyanescens</name>
    <dbReference type="NCBI Taxonomy" id="181874"/>
    <lineage>
        <taxon>Eukaryota</taxon>
        <taxon>Fungi</taxon>
        <taxon>Dikarya</taxon>
        <taxon>Basidiomycota</taxon>
        <taxon>Agaricomycotina</taxon>
        <taxon>Agaricomycetes</taxon>
        <taxon>Agaricomycetidae</taxon>
        <taxon>Agaricales</taxon>
        <taxon>Agaricineae</taxon>
        <taxon>Galeropsidaceae</taxon>
        <taxon>Panaeolus</taxon>
    </lineage>
</organism>
<evidence type="ECO:0000313" key="5">
    <source>
        <dbReference type="EMBL" id="PPQ78824.1"/>
    </source>
</evidence>
<dbReference type="SUPFAM" id="SSF56672">
    <property type="entry name" value="DNA/RNA polymerases"/>
    <property type="match status" value="1"/>
</dbReference>
<feature type="region of interest" description="Disordered" evidence="2">
    <location>
        <begin position="1"/>
        <end position="261"/>
    </location>
</feature>
<gene>
    <name evidence="5" type="ORF">CVT24_002384</name>
</gene>
<dbReference type="InterPro" id="IPR005135">
    <property type="entry name" value="Endo/exonuclease/phosphatase"/>
</dbReference>
<feature type="compositionally biased region" description="Polar residues" evidence="2">
    <location>
        <begin position="658"/>
        <end position="668"/>
    </location>
</feature>
<proteinExistence type="predicted"/>
<accession>A0A409WJX1</accession>
<evidence type="ECO:0000259" key="4">
    <source>
        <dbReference type="Pfam" id="PF03372"/>
    </source>
</evidence>
<dbReference type="Gene3D" id="3.60.10.10">
    <property type="entry name" value="Endonuclease/exonuclease/phosphatase"/>
    <property type="match status" value="1"/>
</dbReference>
<feature type="region of interest" description="Disordered" evidence="2">
    <location>
        <begin position="553"/>
        <end position="590"/>
    </location>
</feature>
<dbReference type="EMBL" id="NHTK01005448">
    <property type="protein sequence ID" value="PPQ78824.1"/>
    <property type="molecule type" value="Genomic_DNA"/>
</dbReference>
<feature type="compositionally biased region" description="Basic and acidic residues" evidence="2">
    <location>
        <begin position="40"/>
        <end position="49"/>
    </location>
</feature>
<dbReference type="Pfam" id="PF03372">
    <property type="entry name" value="Exo_endo_phos"/>
    <property type="match status" value="1"/>
</dbReference>
<dbReference type="PANTHER" id="PTHR19446">
    <property type="entry name" value="REVERSE TRANSCRIPTASES"/>
    <property type="match status" value="1"/>
</dbReference>
<comment type="caution">
    <text evidence="5">The sequence shown here is derived from an EMBL/GenBank/DDBJ whole genome shotgun (WGS) entry which is preliminary data.</text>
</comment>
<feature type="compositionally biased region" description="Polar residues" evidence="2">
    <location>
        <begin position="177"/>
        <end position="201"/>
    </location>
</feature>
<feature type="region of interest" description="Disordered" evidence="2">
    <location>
        <begin position="656"/>
        <end position="744"/>
    </location>
</feature>
<protein>
    <submittedName>
        <fullName evidence="5">Uncharacterized protein</fullName>
    </submittedName>
</protein>
<feature type="compositionally biased region" description="Low complexity" evidence="2">
    <location>
        <begin position="707"/>
        <end position="725"/>
    </location>
</feature>
<feature type="compositionally biased region" description="Acidic residues" evidence="2">
    <location>
        <begin position="225"/>
        <end position="235"/>
    </location>
</feature>
<evidence type="ECO:0000256" key="2">
    <source>
        <dbReference type="SAM" id="MobiDB-lite"/>
    </source>
</evidence>
<name>A0A409WJX1_9AGAR</name>
<dbReference type="STRING" id="181874.A0A409WJX1"/>
<feature type="compositionally biased region" description="Basic and acidic residues" evidence="2">
    <location>
        <begin position="63"/>
        <end position="72"/>
    </location>
</feature>
<feature type="compositionally biased region" description="Polar residues" evidence="2">
    <location>
        <begin position="247"/>
        <end position="259"/>
    </location>
</feature>
<dbReference type="Pfam" id="PF00078">
    <property type="entry name" value="RVT_1"/>
    <property type="match status" value="1"/>
</dbReference>
<feature type="compositionally biased region" description="Basic and acidic residues" evidence="2">
    <location>
        <begin position="1474"/>
        <end position="1484"/>
    </location>
</feature>
<dbReference type="GO" id="GO:0003824">
    <property type="term" value="F:catalytic activity"/>
    <property type="evidence" value="ECO:0007669"/>
    <property type="project" value="InterPro"/>
</dbReference>
<dbReference type="InParanoid" id="A0A409WJX1"/>
<dbReference type="InterPro" id="IPR036691">
    <property type="entry name" value="Endo/exonu/phosph_ase_sf"/>
</dbReference>